<dbReference type="Proteomes" id="UP000789423">
    <property type="component" value="Unassembled WGS sequence"/>
</dbReference>
<dbReference type="InterPro" id="IPR020372">
    <property type="entry name" value="Competence_ComGG"/>
</dbReference>
<feature type="transmembrane region" description="Helical" evidence="1">
    <location>
        <begin position="6"/>
        <end position="25"/>
    </location>
</feature>
<dbReference type="EMBL" id="CAKJTI010000019">
    <property type="protein sequence ID" value="CAG9613901.1"/>
    <property type="molecule type" value="Genomic_DNA"/>
</dbReference>
<evidence type="ECO:0000313" key="2">
    <source>
        <dbReference type="EMBL" id="CAG9613901.1"/>
    </source>
</evidence>
<name>A0ABM8YDU2_9BACI</name>
<comment type="caution">
    <text evidence="2">The sequence shown here is derived from an EMBL/GenBank/DDBJ whole genome shotgun (WGS) entry which is preliminary data.</text>
</comment>
<gene>
    <name evidence="2" type="ORF">BACCIP111899_03128</name>
</gene>
<evidence type="ECO:0000313" key="3">
    <source>
        <dbReference type="Proteomes" id="UP000789423"/>
    </source>
</evidence>
<keyword evidence="3" id="KW-1185">Reference proteome</keyword>
<organism evidence="2 3">
    <name type="scientific">Bacillus rhizoplanae</name>
    <dbReference type="NCBI Taxonomy" id="2880966"/>
    <lineage>
        <taxon>Bacteria</taxon>
        <taxon>Bacillati</taxon>
        <taxon>Bacillota</taxon>
        <taxon>Bacilli</taxon>
        <taxon>Bacillales</taxon>
        <taxon>Bacillaceae</taxon>
        <taxon>Bacillus</taxon>
    </lineage>
</organism>
<evidence type="ECO:0000256" key="1">
    <source>
        <dbReference type="SAM" id="Phobius"/>
    </source>
</evidence>
<evidence type="ECO:0008006" key="4">
    <source>
        <dbReference type="Google" id="ProtNLM"/>
    </source>
</evidence>
<keyword evidence="1" id="KW-0472">Membrane</keyword>
<keyword evidence="1" id="KW-0812">Transmembrane</keyword>
<reference evidence="2 3" key="1">
    <citation type="submission" date="2021-10" db="EMBL/GenBank/DDBJ databases">
        <authorList>
            <person name="Criscuolo A."/>
        </authorList>
    </citation>
    <scope>NUCLEOTIDE SEQUENCE [LARGE SCALE GENOMIC DNA]</scope>
    <source>
        <strain evidence="3">CIP 111899</strain>
    </source>
</reference>
<proteinExistence type="predicted"/>
<dbReference type="Pfam" id="PF14173">
    <property type="entry name" value="ComGG"/>
    <property type="match status" value="1"/>
</dbReference>
<dbReference type="RefSeq" id="WP_230575932.1">
    <property type="nucleotide sequence ID" value="NZ_CAKJTI010000019.1"/>
</dbReference>
<accession>A0ABM8YDU2</accession>
<sequence>MRSESGFTMPGTIILILLLMSFFVYETNIFLSDQKFYAEAEELFILEEIVDQAIAELKQELKTGMEKRAFFYTYEKGEAKGDYTIVDGDAFITLQCITKRKLTYKVSFRYNTNNEAITNWQEERL</sequence>
<keyword evidence="1" id="KW-1133">Transmembrane helix</keyword>
<protein>
    <recommendedName>
        <fullName evidence="4">Competence protein ComG</fullName>
    </recommendedName>
</protein>